<name>A0A8H7U260_9APHY</name>
<comment type="similarity">
    <text evidence="3">Belongs to the ATG2 family.</text>
</comment>
<keyword evidence="7" id="KW-0072">Autophagy</keyword>
<feature type="compositionally biased region" description="Polar residues" evidence="13">
    <location>
        <begin position="278"/>
        <end position="306"/>
    </location>
</feature>
<feature type="compositionally biased region" description="Polar residues" evidence="13">
    <location>
        <begin position="1541"/>
        <end position="1566"/>
    </location>
</feature>
<dbReference type="GO" id="GO:0061908">
    <property type="term" value="C:phagophore"/>
    <property type="evidence" value="ECO:0007669"/>
    <property type="project" value="TreeGrafter"/>
</dbReference>
<comment type="catalytic activity">
    <reaction evidence="11">
        <text>a 1,2-diacyl-sn-glycero-3-phosphoethanolamine(in) = a 1,2-diacyl-sn-glycero-3-phosphoethanolamine(out)</text>
        <dbReference type="Rhea" id="RHEA:38895"/>
        <dbReference type="ChEBI" id="CHEBI:64612"/>
    </reaction>
</comment>
<evidence type="ECO:0000256" key="10">
    <source>
        <dbReference type="ARBA" id="ARBA00024479"/>
    </source>
</evidence>
<dbReference type="GO" id="GO:0006869">
    <property type="term" value="P:lipid transport"/>
    <property type="evidence" value="ECO:0007669"/>
    <property type="project" value="UniProtKB-KW"/>
</dbReference>
<organism evidence="14 15">
    <name type="scientific">Rhodonia placenta</name>
    <dbReference type="NCBI Taxonomy" id="104341"/>
    <lineage>
        <taxon>Eukaryota</taxon>
        <taxon>Fungi</taxon>
        <taxon>Dikarya</taxon>
        <taxon>Basidiomycota</taxon>
        <taxon>Agaricomycotina</taxon>
        <taxon>Agaricomycetes</taxon>
        <taxon>Polyporales</taxon>
        <taxon>Adustoporiaceae</taxon>
        <taxon>Rhodonia</taxon>
    </lineage>
</organism>
<evidence type="ECO:0000256" key="6">
    <source>
        <dbReference type="ARBA" id="ARBA00022824"/>
    </source>
</evidence>
<dbReference type="GO" id="GO:0000045">
    <property type="term" value="P:autophagosome assembly"/>
    <property type="evidence" value="ECO:0007669"/>
    <property type="project" value="TreeGrafter"/>
</dbReference>
<comment type="caution">
    <text evidence="14">The sequence shown here is derived from an EMBL/GenBank/DDBJ whole genome shotgun (WGS) entry which is preliminary data.</text>
</comment>
<evidence type="ECO:0000256" key="7">
    <source>
        <dbReference type="ARBA" id="ARBA00023006"/>
    </source>
</evidence>
<dbReference type="GO" id="GO:0034045">
    <property type="term" value="C:phagophore assembly site membrane"/>
    <property type="evidence" value="ECO:0007669"/>
    <property type="project" value="UniProtKB-SubCell"/>
</dbReference>
<gene>
    <name evidence="14" type="ORF">IEO21_04850</name>
</gene>
<dbReference type="GO" id="GO:0005789">
    <property type="term" value="C:endoplasmic reticulum membrane"/>
    <property type="evidence" value="ECO:0007669"/>
    <property type="project" value="UniProtKB-SubCell"/>
</dbReference>
<keyword evidence="8" id="KW-0445">Lipid transport</keyword>
<evidence type="ECO:0000256" key="12">
    <source>
        <dbReference type="ARBA" id="ARBA00024631"/>
    </source>
</evidence>
<evidence type="ECO:0000256" key="13">
    <source>
        <dbReference type="SAM" id="MobiDB-lite"/>
    </source>
</evidence>
<sequence>MSWWSSSWLPSLPSIDFSLPTGIQRRFISFALRRTLGRFLRPGQLDIPQIDTQIGSGYVQVRDLELDNDAVNALLHGLPLRLHDGSVGKVTARIPWPNPLTSTIGLSLESLHLTFSLVTEPSDAREPNDINLEDSVTSLAESFVNEELASGEEASLRESLHPDPSGSHVEDNIPGGLDPFVSDEDINSFETEPQGVSLFATLIERLLARFAFDATDIKITIVHSQHASITLVVPNIQYGTDAKVEAPAASVGNTAGEVRTVTMSGFHVTTRCLIPSSPAVQTPSAPTHTSQPTPSSQWMTSSQLTASPLDDRSPPSPYSDSSDLDEETQMLMSQSIAVLPSPRPASPTSSVASSMYQSAISGNSASRYEQPVPTILEVISDAPATSAGDQGNTSEVKATAQISTRLGICTDDIEDETIISHTSEPIVLQLSTPSRHANEEKLRVSVRVGVIACALRARHIRSILDIAQIWSSHHPSAASQRSPSTLQQGPSSLFDSLEADLRIRGAVLLLLPASLRERRLADDRARLAEFFSHPVVPPKLPYGFVRVHIDELRMSTASHSSGATSVTVTLSELSVFAFTASTESAIPGGGADVVDLHASPILITDPHLPSQYPSQHIHPSTEPATTHHSSLPTFDVIDWTVLARQSNTAKLSLWRTRAPQYSSRHVSSSVSHTSGHSPPVIPADEGKATVEIDFAPLHAFVDSGLILARYAHNERSETLAFIDEITESSGAGPETQPHKEESEGGADSEEEDDTPPGTPRAAVAGFDVREFQKEQERERRRLERLRGSKVSIMVKFPMVRVQLRCPPPSSQLPRSGAMIVDVHDIRLSPGGSLDQTRVPSARFAGDNSYSATGYSGGRGVQQTLLSADWSRIVLAYAPVGEGKASGIFSSSNIRDMEAPSRPQLLIMKKASDVPSLVLTLDIPSVYIELTKPILDGLQLWGDDLAQLMADALSDSVILDSDTERMASRDPSLIGSRYFARRAGSQASGTESAVESISSSKLSKSSNETAVKLAVTRVVLRLLLPRQAEGPKAFRPFYVSASDVDVLVELKPEGRDETVVTLGVMDVTIKEVATSGATTILLSRTPVFNLLSTSRVALKLRFTSLIVPETTAKESRLRLTLCGITHNLYPDMEWTADLGRFVKAPPGAFESVVPSERTKVAVTIIDSSLRLLQPSHPGALVAHIGEMDFSTTLVGNSAETSFHLEVPALSIFLVDDLSAVSEHLDSTRKGQSHTTPIGIAYWKGAGYALLADIADLGLKFLQVDGGPLPNTRVTVSRGRLQVHFCADTLTALTGFISDLTTAFRPKREVEQLLPRTRNEPTRLSESSSEGRGLLTSLDEEAFRQLPEVGSAPDMISDDLPSNLDYLDESFGAAAGLRELDDEFDEFGVNDPASSSSARADQPGVISSYGGETIKMLSPEGLRINYAHFLTMTPDSVDGSSGYGDTTLRVRLHDCDVTLFLYDGYDWARTRRIIQDEQKEMRRKLAKIRQLVASGQTPDPSVEETNTLLFNSVYIGLEHNVDELEPSALIAAIDEELNEDQDTASQSSWQSLKPQPQFTNSPGKSPAQSHRTRRKRLSRSRGPSIEFRLLGLDVEVDNYKPDAELVSRTLATVRDVEILDHIKTSTWRKFLTALREDSRGNIRETDSNMVRVELRSVHPVPGHPSEEARLRAKILPLRLHVDQDALDFLKKFFSFRDPYSAPAQSSEPSDEIYFQQAEVFPVDIKLDYKPRRVDYRALRDGKTIELMNFFHFDGAEMTLRHITLTGITGWPRFFDLLNDLWTPDVKATQLVDVISGVSPIRSVVNVGSGVADLVLLPIAQYKKDGRVVRGLQKGATAFVKSTAIEAIKLGAKLATGTQVILEQAENVIGGQFKDSITAEALQASPFAEEAEEPLTDDEGMGDLISRYAEQPMNVQEGMQSAYRSLRRNFNSAAQTILAVPMEVYDREGNEGPVRAVVRAVPIAVLKPMIGASEAVSKTLLGLHNTLDPNARHENEAKYKQR</sequence>
<feature type="region of interest" description="Disordered" evidence="13">
    <location>
        <begin position="1538"/>
        <end position="1578"/>
    </location>
</feature>
<dbReference type="InterPro" id="IPR026849">
    <property type="entry name" value="ATG2"/>
</dbReference>
<proteinExistence type="inferred from homology"/>
<dbReference type="PANTHER" id="PTHR13190">
    <property type="entry name" value="AUTOPHAGY-RELATED 2, ISOFORM A"/>
    <property type="match status" value="1"/>
</dbReference>
<evidence type="ECO:0000256" key="5">
    <source>
        <dbReference type="ARBA" id="ARBA00022448"/>
    </source>
</evidence>
<evidence type="ECO:0000313" key="14">
    <source>
        <dbReference type="EMBL" id="KAF9814906.1"/>
    </source>
</evidence>
<dbReference type="GO" id="GO:0032266">
    <property type="term" value="F:phosphatidylinositol-3-phosphate binding"/>
    <property type="evidence" value="ECO:0007669"/>
    <property type="project" value="TreeGrafter"/>
</dbReference>
<dbReference type="Proteomes" id="UP000639403">
    <property type="component" value="Unassembled WGS sequence"/>
</dbReference>
<feature type="region of interest" description="Disordered" evidence="13">
    <location>
        <begin position="728"/>
        <end position="761"/>
    </location>
</feature>
<feature type="region of interest" description="Disordered" evidence="13">
    <location>
        <begin position="609"/>
        <end position="628"/>
    </location>
</feature>
<dbReference type="GO" id="GO:0043495">
    <property type="term" value="F:protein-membrane adaptor activity"/>
    <property type="evidence" value="ECO:0007669"/>
    <property type="project" value="TreeGrafter"/>
</dbReference>
<feature type="region of interest" description="Disordered" evidence="13">
    <location>
        <begin position="665"/>
        <end position="684"/>
    </location>
</feature>
<feature type="compositionally biased region" description="Acidic residues" evidence="13">
    <location>
        <begin position="743"/>
        <end position="754"/>
    </location>
</feature>
<dbReference type="Pfam" id="PF13329">
    <property type="entry name" value="ATG2_CAD"/>
    <property type="match status" value="1"/>
</dbReference>
<comment type="subcellular location">
    <subcellularLocation>
        <location evidence="1">Endoplasmic reticulum membrane</location>
        <topology evidence="1">Peripheral membrane protein</topology>
    </subcellularLocation>
    <subcellularLocation>
        <location evidence="2">Preautophagosomal structure membrane</location>
        <topology evidence="2">Peripheral membrane protein</topology>
    </subcellularLocation>
</comment>
<reference evidence="14" key="2">
    <citation type="journal article" name="Front. Microbiol.">
        <title>Degradative Capacity of Two Strains of Rhodonia placenta: From Phenotype to Genotype.</title>
        <authorList>
            <person name="Kolle M."/>
            <person name="Horta M.A.C."/>
            <person name="Nowrousian M."/>
            <person name="Ohm R.A."/>
            <person name="Benz J.P."/>
            <person name="Pilgard A."/>
        </authorList>
    </citation>
    <scope>NUCLEOTIDE SEQUENCE</scope>
    <source>
        <strain evidence="14">FPRL280</strain>
    </source>
</reference>
<dbReference type="GO" id="GO:0034727">
    <property type="term" value="P:piecemeal microautophagy of the nucleus"/>
    <property type="evidence" value="ECO:0007669"/>
    <property type="project" value="TreeGrafter"/>
</dbReference>
<feature type="compositionally biased region" description="Basic residues" evidence="13">
    <location>
        <begin position="1568"/>
        <end position="1577"/>
    </location>
</feature>
<comment type="catalytic activity">
    <reaction evidence="12">
        <text>a 1,2-diacyl-sn-glycero-3-phosphocholine(in) = a 1,2-diacyl-sn-glycero-3-phosphocholine(out)</text>
        <dbReference type="Rhea" id="RHEA:38571"/>
        <dbReference type="ChEBI" id="CHEBI:57643"/>
    </reaction>
</comment>
<feature type="region of interest" description="Disordered" evidence="13">
    <location>
        <begin position="277"/>
        <end position="324"/>
    </location>
</feature>
<feature type="region of interest" description="Disordered" evidence="13">
    <location>
        <begin position="152"/>
        <end position="171"/>
    </location>
</feature>
<protein>
    <recommendedName>
        <fullName evidence="4">Autophagy-related protein 2</fullName>
    </recommendedName>
</protein>
<evidence type="ECO:0000256" key="9">
    <source>
        <dbReference type="ARBA" id="ARBA00023136"/>
    </source>
</evidence>
<feature type="compositionally biased region" description="Low complexity" evidence="13">
    <location>
        <begin position="665"/>
        <end position="678"/>
    </location>
</feature>
<evidence type="ECO:0000313" key="15">
    <source>
        <dbReference type="Proteomes" id="UP000639403"/>
    </source>
</evidence>
<dbReference type="GO" id="GO:0061723">
    <property type="term" value="P:glycophagy"/>
    <property type="evidence" value="ECO:0007669"/>
    <property type="project" value="TreeGrafter"/>
</dbReference>
<evidence type="ECO:0000256" key="1">
    <source>
        <dbReference type="ARBA" id="ARBA00004406"/>
    </source>
</evidence>
<keyword evidence="5" id="KW-0813">Transport</keyword>
<evidence type="ECO:0000256" key="11">
    <source>
        <dbReference type="ARBA" id="ARBA00024615"/>
    </source>
</evidence>
<keyword evidence="9" id="KW-0472">Membrane</keyword>
<reference evidence="14" key="1">
    <citation type="submission" date="2020-11" db="EMBL/GenBank/DDBJ databases">
        <authorList>
            <person name="Koelle M."/>
            <person name="Horta M.A.C."/>
            <person name="Nowrousian M."/>
            <person name="Ohm R.A."/>
            <person name="Benz P."/>
            <person name="Pilgard A."/>
        </authorList>
    </citation>
    <scope>NUCLEOTIDE SEQUENCE</scope>
    <source>
        <strain evidence="14">FPRL280</strain>
    </source>
</reference>
<accession>A0A8H7U260</accession>
<keyword evidence="6" id="KW-0256">Endoplasmic reticulum</keyword>
<evidence type="ECO:0000256" key="2">
    <source>
        <dbReference type="ARBA" id="ARBA00004623"/>
    </source>
</evidence>
<dbReference type="PANTHER" id="PTHR13190:SF1">
    <property type="entry name" value="AUTOPHAGY-RELATED 2, ISOFORM A"/>
    <property type="match status" value="1"/>
</dbReference>
<dbReference type="GO" id="GO:0000422">
    <property type="term" value="P:autophagy of mitochondrion"/>
    <property type="evidence" value="ECO:0007669"/>
    <property type="project" value="TreeGrafter"/>
</dbReference>
<comment type="catalytic activity">
    <reaction evidence="10">
        <text>a 1,2-diacyl-sn-glycero-3-phospho-L-serine(in) = a 1,2-diacyl-sn-glycero-3-phospho-L-serine(out)</text>
        <dbReference type="Rhea" id="RHEA:38663"/>
        <dbReference type="ChEBI" id="CHEBI:57262"/>
    </reaction>
</comment>
<evidence type="ECO:0000256" key="8">
    <source>
        <dbReference type="ARBA" id="ARBA00023055"/>
    </source>
</evidence>
<evidence type="ECO:0000256" key="3">
    <source>
        <dbReference type="ARBA" id="ARBA00009714"/>
    </source>
</evidence>
<dbReference type="EMBL" id="JADOXO010000078">
    <property type="protein sequence ID" value="KAF9814906.1"/>
    <property type="molecule type" value="Genomic_DNA"/>
</dbReference>
<evidence type="ECO:0000256" key="4">
    <source>
        <dbReference type="ARBA" id="ARBA00018070"/>
    </source>
</evidence>
<feature type="compositionally biased region" description="Polar residues" evidence="13">
    <location>
        <begin position="611"/>
        <end position="628"/>
    </location>
</feature>
<dbReference type="GO" id="GO:0061709">
    <property type="term" value="P:reticulophagy"/>
    <property type="evidence" value="ECO:0007669"/>
    <property type="project" value="TreeGrafter"/>
</dbReference>